<sequence>MLHDSKGRSPIANGNDGLATSVTYGSSLQSSGAQRDEADDIFLIASLSASYRVSSSNGRKANRLLASSQLGAALLCTKTTFGDAVASCDFTRVGLDKRRVDANRAREGELRDIIRNEPTLEGL</sequence>
<evidence type="ECO:0000313" key="1">
    <source>
        <dbReference type="EMBL" id="KAF5863998.1"/>
    </source>
</evidence>
<organism evidence="1 2">
    <name type="scientific">Petromyces alliaceus</name>
    <name type="common">Aspergillus alliaceus</name>
    <dbReference type="NCBI Taxonomy" id="209559"/>
    <lineage>
        <taxon>Eukaryota</taxon>
        <taxon>Fungi</taxon>
        <taxon>Dikarya</taxon>
        <taxon>Ascomycota</taxon>
        <taxon>Pezizomycotina</taxon>
        <taxon>Eurotiomycetes</taxon>
        <taxon>Eurotiomycetidae</taxon>
        <taxon>Eurotiales</taxon>
        <taxon>Aspergillaceae</taxon>
        <taxon>Aspergillus</taxon>
        <taxon>Aspergillus subgen. Circumdati</taxon>
    </lineage>
</organism>
<protein>
    <submittedName>
        <fullName evidence="1">Uncharacterized protein</fullName>
    </submittedName>
</protein>
<comment type="caution">
    <text evidence="1">The sequence shown here is derived from an EMBL/GenBank/DDBJ whole genome shotgun (WGS) entry which is preliminary data.</text>
</comment>
<dbReference type="Proteomes" id="UP000541154">
    <property type="component" value="Unassembled WGS sequence"/>
</dbReference>
<gene>
    <name evidence="1" type="ORF">ETB97_008933</name>
</gene>
<dbReference type="EMBL" id="SPNV01000041">
    <property type="protein sequence ID" value="KAF5863998.1"/>
    <property type="molecule type" value="Genomic_DNA"/>
</dbReference>
<evidence type="ECO:0000313" key="2">
    <source>
        <dbReference type="Proteomes" id="UP000541154"/>
    </source>
</evidence>
<proteinExistence type="predicted"/>
<accession>A0A8H6ADQ9</accession>
<name>A0A8H6ADQ9_PETAA</name>
<dbReference type="AlphaFoldDB" id="A0A8H6ADQ9"/>
<reference evidence="1 2" key="1">
    <citation type="submission" date="2019-04" db="EMBL/GenBank/DDBJ databases">
        <title>Aspergillus burnettii sp. nov., novel species from soil in southeast Queensland.</title>
        <authorList>
            <person name="Gilchrist C.L.M."/>
            <person name="Pitt J.I."/>
            <person name="Lange L."/>
            <person name="Lacey H.J."/>
            <person name="Vuong D."/>
            <person name="Midgley D.J."/>
            <person name="Greenfield P."/>
            <person name="Bradbury M."/>
            <person name="Lacey E."/>
            <person name="Busk P.K."/>
            <person name="Pilgaard B."/>
            <person name="Chooi Y.H."/>
            <person name="Piggott A.M."/>
        </authorList>
    </citation>
    <scope>NUCLEOTIDE SEQUENCE [LARGE SCALE GENOMIC DNA]</scope>
    <source>
        <strain evidence="1 2">FRR 5400</strain>
    </source>
</reference>
<keyword evidence="2" id="KW-1185">Reference proteome</keyword>